<name>A0AAW9IX21_CLOPF</name>
<dbReference type="Proteomes" id="UP001292368">
    <property type="component" value="Unassembled WGS sequence"/>
</dbReference>
<keyword evidence="3" id="KW-0472">Membrane</keyword>
<feature type="transmembrane region" description="Helical" evidence="3">
    <location>
        <begin position="79"/>
        <end position="103"/>
    </location>
</feature>
<keyword evidence="2 3" id="KW-1133">Transmembrane helix</keyword>
<feature type="transmembrane region" description="Helical" evidence="3">
    <location>
        <begin position="7"/>
        <end position="24"/>
    </location>
</feature>
<feature type="transmembrane region" description="Helical" evidence="3">
    <location>
        <begin position="109"/>
        <end position="130"/>
    </location>
</feature>
<dbReference type="AlphaFoldDB" id="A0AAW9IX21"/>
<feature type="non-terminal residue" evidence="4">
    <location>
        <position position="1"/>
    </location>
</feature>
<comment type="caution">
    <text evidence="4">The sequence shown here is derived from an EMBL/GenBank/DDBJ whole genome shotgun (WGS) entry which is preliminary data.</text>
</comment>
<proteinExistence type="predicted"/>
<dbReference type="Pfam" id="PF07155">
    <property type="entry name" value="ECF-ribofla_trS"/>
    <property type="match status" value="1"/>
</dbReference>
<evidence type="ECO:0000256" key="3">
    <source>
        <dbReference type="SAM" id="Phobius"/>
    </source>
</evidence>
<sequence length="131" mass="13427">PIGTSTSMIHLGTTAIFIAAVLVGKDAGLAGGIGCALFDLLSDFAVWTIPTFIIKGLTGYVAGKISFSKKRNGESLKCNIIAFISGGIISLVGYFLANLFIFGMTLGNAIASLVTSITTTTIAIIIAVPLA</sequence>
<dbReference type="PANTHER" id="PTHR37815">
    <property type="entry name" value="UPF0397 PROTEIN BC_2624-RELATED"/>
    <property type="match status" value="1"/>
</dbReference>
<dbReference type="PANTHER" id="PTHR37815:SF3">
    <property type="entry name" value="UPF0397 PROTEIN SPR0429"/>
    <property type="match status" value="1"/>
</dbReference>
<gene>
    <name evidence="4" type="ORF">GNF77_18160</name>
</gene>
<feature type="non-terminal residue" evidence="4">
    <location>
        <position position="131"/>
    </location>
</feature>
<dbReference type="InterPro" id="IPR009825">
    <property type="entry name" value="ECF_substrate-spec-like"/>
</dbReference>
<dbReference type="EMBL" id="WNVM01000776">
    <property type="protein sequence ID" value="MDZ5010782.1"/>
    <property type="molecule type" value="Genomic_DNA"/>
</dbReference>
<evidence type="ECO:0000313" key="5">
    <source>
        <dbReference type="Proteomes" id="UP001292368"/>
    </source>
</evidence>
<dbReference type="Gene3D" id="1.10.1760.20">
    <property type="match status" value="1"/>
</dbReference>
<protein>
    <recommendedName>
        <fullName evidence="6">ECF transporter S component</fullName>
    </recommendedName>
</protein>
<accession>A0AAW9IX21</accession>
<evidence type="ECO:0000256" key="1">
    <source>
        <dbReference type="ARBA" id="ARBA00022692"/>
    </source>
</evidence>
<organism evidence="4 5">
    <name type="scientific">Clostridium perfringens</name>
    <dbReference type="NCBI Taxonomy" id="1502"/>
    <lineage>
        <taxon>Bacteria</taxon>
        <taxon>Bacillati</taxon>
        <taxon>Bacillota</taxon>
        <taxon>Clostridia</taxon>
        <taxon>Eubacteriales</taxon>
        <taxon>Clostridiaceae</taxon>
        <taxon>Clostridium</taxon>
    </lineage>
</organism>
<feature type="transmembrane region" description="Helical" evidence="3">
    <location>
        <begin position="44"/>
        <end position="67"/>
    </location>
</feature>
<evidence type="ECO:0000256" key="2">
    <source>
        <dbReference type="ARBA" id="ARBA00022989"/>
    </source>
</evidence>
<evidence type="ECO:0000313" key="4">
    <source>
        <dbReference type="EMBL" id="MDZ5010782.1"/>
    </source>
</evidence>
<dbReference type="RefSeq" id="WP_322382543.1">
    <property type="nucleotide sequence ID" value="NZ_WNVM01000776.1"/>
</dbReference>
<dbReference type="GO" id="GO:0016020">
    <property type="term" value="C:membrane"/>
    <property type="evidence" value="ECO:0007669"/>
    <property type="project" value="InterPro"/>
</dbReference>
<keyword evidence="1 3" id="KW-0812">Transmembrane</keyword>
<reference evidence="4" key="1">
    <citation type="submission" date="2019-11" db="EMBL/GenBank/DDBJ databases">
        <title>Characterization of Clostridium perfringens isolates from swine manure treated agricultural soils.</title>
        <authorList>
            <person name="Wushke S.T."/>
        </authorList>
    </citation>
    <scope>NUCLEOTIDE SEQUENCE</scope>
    <source>
        <strain evidence="4">V2</strain>
    </source>
</reference>
<evidence type="ECO:0008006" key="6">
    <source>
        <dbReference type="Google" id="ProtNLM"/>
    </source>
</evidence>